<protein>
    <submittedName>
        <fullName evidence="4">Integral membrane protein</fullName>
    </submittedName>
</protein>
<evidence type="ECO:0000313" key="4">
    <source>
        <dbReference type="EMBL" id="GGY71986.1"/>
    </source>
</evidence>
<keyword evidence="3" id="KW-0732">Signal</keyword>
<evidence type="ECO:0000256" key="1">
    <source>
        <dbReference type="SAM" id="MobiDB-lite"/>
    </source>
</evidence>
<name>A0ABQ3B089_9ACTN</name>
<comment type="caution">
    <text evidence="4">The sequence shown here is derived from an EMBL/GenBank/DDBJ whole genome shotgun (WGS) entry which is preliminary data.</text>
</comment>
<feature type="transmembrane region" description="Helical" evidence="2">
    <location>
        <begin position="192"/>
        <end position="210"/>
    </location>
</feature>
<feature type="transmembrane region" description="Helical" evidence="2">
    <location>
        <begin position="465"/>
        <end position="489"/>
    </location>
</feature>
<keyword evidence="2" id="KW-0472">Membrane</keyword>
<feature type="transmembrane region" description="Helical" evidence="2">
    <location>
        <begin position="406"/>
        <end position="428"/>
    </location>
</feature>
<feature type="chain" id="PRO_5045906373" evidence="3">
    <location>
        <begin position="44"/>
        <end position="735"/>
    </location>
</feature>
<evidence type="ECO:0000256" key="3">
    <source>
        <dbReference type="SAM" id="SignalP"/>
    </source>
</evidence>
<feature type="transmembrane region" description="Helical" evidence="2">
    <location>
        <begin position="150"/>
        <end position="171"/>
    </location>
</feature>
<feature type="compositionally biased region" description="Pro residues" evidence="1">
    <location>
        <begin position="662"/>
        <end position="677"/>
    </location>
</feature>
<proteinExistence type="predicted"/>
<dbReference type="EMBL" id="BMUU01000029">
    <property type="protein sequence ID" value="GGY71986.1"/>
    <property type="molecule type" value="Genomic_DNA"/>
</dbReference>
<feature type="signal peptide" evidence="3">
    <location>
        <begin position="1"/>
        <end position="43"/>
    </location>
</feature>
<dbReference type="GeneID" id="96295593"/>
<reference evidence="5" key="1">
    <citation type="journal article" date="2019" name="Int. J. Syst. Evol. Microbiol.">
        <title>The Global Catalogue of Microorganisms (GCM) 10K type strain sequencing project: providing services to taxonomists for standard genome sequencing and annotation.</title>
        <authorList>
            <consortium name="The Broad Institute Genomics Platform"/>
            <consortium name="The Broad Institute Genome Sequencing Center for Infectious Disease"/>
            <person name="Wu L."/>
            <person name="Ma J."/>
        </authorList>
    </citation>
    <scope>NUCLEOTIDE SEQUENCE [LARGE SCALE GENOMIC DNA]</scope>
    <source>
        <strain evidence="5">JCM 4594</strain>
    </source>
</reference>
<feature type="transmembrane region" description="Helical" evidence="2">
    <location>
        <begin position="216"/>
        <end position="235"/>
    </location>
</feature>
<accession>A0ABQ3B089</accession>
<evidence type="ECO:0000313" key="5">
    <source>
        <dbReference type="Proteomes" id="UP000600946"/>
    </source>
</evidence>
<feature type="region of interest" description="Disordered" evidence="1">
    <location>
        <begin position="607"/>
        <end position="735"/>
    </location>
</feature>
<dbReference type="Proteomes" id="UP000600946">
    <property type="component" value="Unassembled WGS sequence"/>
</dbReference>
<keyword evidence="2" id="KW-0812">Transmembrane</keyword>
<keyword evidence="2" id="KW-1133">Transmembrane helix</keyword>
<dbReference type="RefSeq" id="WP_190029636.1">
    <property type="nucleotide sequence ID" value="NZ_BMUU01000029.1"/>
</dbReference>
<evidence type="ECO:0000256" key="2">
    <source>
        <dbReference type="SAM" id="Phobius"/>
    </source>
</evidence>
<gene>
    <name evidence="4" type="ORF">GCM10010326_77760</name>
</gene>
<keyword evidence="5" id="KW-1185">Reference proteome</keyword>
<feature type="region of interest" description="Disordered" evidence="1">
    <location>
        <begin position="42"/>
        <end position="61"/>
    </location>
</feature>
<feature type="compositionally biased region" description="Low complexity" evidence="1">
    <location>
        <begin position="642"/>
        <end position="661"/>
    </location>
</feature>
<sequence>MKPLTHWRLRLHLLGAARLRLALLAAALAATTFTLLSALPAHADPTPPPGPAAGAGAPSPEQMKQIEEILREQSEHLTKGAQQEMLDQEKERLRKLLPDEGGILSVFNVTDANNLPISAYTVKSDTGGILDWDLGIQNLITEICFMITKWLIAFCCWLIGWSLSFGLAKLLMTPVISVANSLHTRVILEMGLPSVFLAVCALTCTARIFFGDRAKGWGDAALSLVLAALTTTLLASTPTTLLGDDTGAIAVTRGMALDVASIILDASPATPHQNPKSSEADSAALARPLTDALTDAFIVRPAMLLQYGRIFTGECADSYQTTRLNQLTYDRMVDGYKQKLKSFNRLQNYIDPTGSRQGILDWETDLAFTWAADHFGDPPMDAFEKQCVPGDAGAAKKASLDKVGGAIFLLVAAIIVTFLLSGLAGSFLVAQCRIAWDAIRGEAALVVGTVPGAGRSYLWDWCASLLRSLMMMLTSVIALAVFIVIVQTVLDPVQTDWGQELTLRFLVVDLLCIAAVKKRKSLLARSKQLAANFRSKMSAGRVGGTHGSIFAAPASAAVTKQRHVGRATARGLVRGAMAGVALAQGNPLAAIGYAMPQSVGATALMSRISTGPRTGPARSRRRPGRPAGRTASTPSRPGGGHHPASAPATPSPSPTSAARPGLPVPPMPTQAPTPTPHPPRRRPADPVRGSRPRSASVQRSAIPPHRGAPGAFTSWLDERETQELARRRMPPRPGT</sequence>
<organism evidence="4 5">
    <name type="scientific">Streptomyces xanthochromogenes</name>
    <dbReference type="NCBI Taxonomy" id="67384"/>
    <lineage>
        <taxon>Bacteria</taxon>
        <taxon>Bacillati</taxon>
        <taxon>Actinomycetota</taxon>
        <taxon>Actinomycetes</taxon>
        <taxon>Kitasatosporales</taxon>
        <taxon>Streptomycetaceae</taxon>
        <taxon>Streptomyces</taxon>
    </lineage>
</organism>
<feature type="compositionally biased region" description="Basic and acidic residues" evidence="1">
    <location>
        <begin position="716"/>
        <end position="726"/>
    </location>
</feature>